<dbReference type="AlphaFoldDB" id="A0A9Q9EG74"/>
<sequence length="990" mass="111490">MAYSLTARYAFYSHVDPVVHPGNHEKLTPVKNDPASAVIPRRNVTDNLHLLIVAGEANVNFCRTILTAHVLGYPTPTLLLWKHTTRDPMIASGSQLTGITAAAQYFRSLPEDQADHLGLVLDGYDVWFQLPPQVLLERYKSTIHDANQALARRLGPAATTFNLSQDIIFGASKRCTPNEPYTVACYAVPESPLPRDLYGNNTDTVIGYSTWSSLRQQYLESGTAIGSIDSLRLAYGQASEKLVALKDHTESQGTDHSHGQAVWNAIFGEQEFQREVLRRKHTALDDDHHEWQTSMMEGTVVDDPINPSFTHETMEPGSGREYEYGIGLDYWSQLTQQTSNADSDAKFLYFNGTGVFEQLDKSSAFACPARVKGRLPDDIMRMDLHKTRIPIKEVSWSDMPLYTNLCLDSIPVIIHHNGAQGARKPKWEQLWMNRLPGRALKDEILRDPSRTFAVADAQSLTWRELCPVELDAGVFQGFGETSECNPDDTFILGGGLEQVEHSSEGLPWPFQIFKSSPARPPVVKLTQTPNTKLAPGLIFITLYQTEGYRVRMPGPIIFTDQGRLVWFGPTGNTANFRWQQLNGKPTLLFWMRDGPAVRGHGYGNITLLNQDYSTKTVLCPQYGLTTANHGDPHCEADLHEAHVVSSRNTIITTAYNATPADLSSIHGPADGWIWDSQFYELDPYNNSILFRWRASDHIPLAESRWRIGDQGSLARPYDLFHINSVVDLGDHYLVSSRHCWTIYLIDKQGNIVWRFAGDGKGDFGDLPQDARFRWQHDARPYKIGHDYIDISLFDNQNWGIRQKDPKSAAKLLAFRLPIRPISGSNETQAQVIDIIRPQTDYQSVSQGAFDNNLPGGNRLANWGDIPILTEFDDSGREIWSAEFGRAGEAHIYRGFKQEWHATPHTRPDLFVEKDSASRAFFGYVSWNGATDVEGWNIYAGLSTDDVRRLGRIGKKGFETKFNLPCWTRFAQVGAVERGQEVRRSKFFQVI</sequence>
<dbReference type="InterPro" id="IPR039535">
    <property type="entry name" value="ASST-like"/>
</dbReference>
<gene>
    <name evidence="1" type="ORF">Slin15195_G013220</name>
</gene>
<dbReference type="EMBL" id="CP099418">
    <property type="protein sequence ID" value="USW48003.1"/>
    <property type="molecule type" value="Genomic_DNA"/>
</dbReference>
<organism evidence="1 2">
    <name type="scientific">Septoria linicola</name>
    <dbReference type="NCBI Taxonomy" id="215465"/>
    <lineage>
        <taxon>Eukaryota</taxon>
        <taxon>Fungi</taxon>
        <taxon>Dikarya</taxon>
        <taxon>Ascomycota</taxon>
        <taxon>Pezizomycotina</taxon>
        <taxon>Dothideomycetes</taxon>
        <taxon>Dothideomycetidae</taxon>
        <taxon>Mycosphaerellales</taxon>
        <taxon>Mycosphaerellaceae</taxon>
        <taxon>Septoria</taxon>
    </lineage>
</organism>
<dbReference type="InterPro" id="IPR053143">
    <property type="entry name" value="Arylsulfate_ST"/>
</dbReference>
<proteinExistence type="predicted"/>
<dbReference type="CDD" id="cd22997">
    <property type="entry name" value="GT_LH"/>
    <property type="match status" value="1"/>
</dbReference>
<reference evidence="1" key="1">
    <citation type="submission" date="2022-06" db="EMBL/GenBank/DDBJ databases">
        <title>Complete genome sequences of two strains of the flax pathogen Septoria linicola.</title>
        <authorList>
            <person name="Lapalu N."/>
            <person name="Simon A."/>
            <person name="Demenou B."/>
            <person name="Paumier D."/>
            <person name="Guillot M.-P."/>
            <person name="Gout L."/>
            <person name="Valade R."/>
        </authorList>
    </citation>
    <scope>NUCLEOTIDE SEQUENCE</scope>
    <source>
        <strain evidence="1">SE15195</strain>
    </source>
</reference>
<name>A0A9Q9EG74_9PEZI</name>
<evidence type="ECO:0000313" key="2">
    <source>
        <dbReference type="Proteomes" id="UP001056384"/>
    </source>
</evidence>
<dbReference type="PANTHER" id="PTHR35340:SF6">
    <property type="entry name" value="ASST-DOMAIN-CONTAINING PROTEIN"/>
    <property type="match status" value="1"/>
</dbReference>
<protein>
    <submittedName>
        <fullName evidence="1">Arylsulfotransferase</fullName>
    </submittedName>
</protein>
<accession>A0A9Q9EG74</accession>
<dbReference type="PANTHER" id="PTHR35340">
    <property type="entry name" value="PQQ ENZYME REPEAT PROTEIN-RELATED"/>
    <property type="match status" value="1"/>
</dbReference>
<keyword evidence="2" id="KW-1185">Reference proteome</keyword>
<dbReference type="Proteomes" id="UP001056384">
    <property type="component" value="Chromosome 1"/>
</dbReference>
<evidence type="ECO:0000313" key="1">
    <source>
        <dbReference type="EMBL" id="USW48003.1"/>
    </source>
</evidence>
<dbReference type="OrthoDB" id="5427350at2759"/>
<dbReference type="Pfam" id="PF14269">
    <property type="entry name" value="Arylsulfotran_2"/>
    <property type="match status" value="1"/>
</dbReference>